<dbReference type="Proteomes" id="UP000734854">
    <property type="component" value="Unassembled WGS sequence"/>
</dbReference>
<evidence type="ECO:0000313" key="8">
    <source>
        <dbReference type="Proteomes" id="UP000734854"/>
    </source>
</evidence>
<protein>
    <recommendedName>
        <fullName evidence="6">GTD-binding domain-containing protein</fullName>
    </recommendedName>
</protein>
<evidence type="ECO:0000256" key="2">
    <source>
        <dbReference type="ARBA" id="ARBA00022692"/>
    </source>
</evidence>
<dbReference type="PANTHER" id="PTHR31448">
    <property type="entry name" value="MYOSIN-BINDING PROTEIN 2"/>
    <property type="match status" value="1"/>
</dbReference>
<dbReference type="Pfam" id="PF04576">
    <property type="entry name" value="Zein-binding"/>
    <property type="match status" value="1"/>
</dbReference>
<gene>
    <name evidence="7" type="ORF">ZIOFF_002030</name>
</gene>
<name>A0A8J5HZD1_ZINOF</name>
<dbReference type="PANTHER" id="PTHR31448:SF45">
    <property type="entry name" value="EXPRESSED PROTEIN"/>
    <property type="match status" value="1"/>
</dbReference>
<comment type="caution">
    <text evidence="7">The sequence shown here is derived from an EMBL/GenBank/DDBJ whole genome shotgun (WGS) entry which is preliminary data.</text>
</comment>
<keyword evidence="5" id="KW-0175">Coiled coil</keyword>
<keyword evidence="4" id="KW-0472">Membrane</keyword>
<dbReference type="InterPro" id="IPR036778">
    <property type="entry name" value="OHCU_decarboxylase_sf"/>
</dbReference>
<evidence type="ECO:0000256" key="1">
    <source>
        <dbReference type="ARBA" id="ARBA00004167"/>
    </source>
</evidence>
<organism evidence="7 8">
    <name type="scientific">Zingiber officinale</name>
    <name type="common">Ginger</name>
    <name type="synonym">Amomum zingiber</name>
    <dbReference type="NCBI Taxonomy" id="94328"/>
    <lineage>
        <taxon>Eukaryota</taxon>
        <taxon>Viridiplantae</taxon>
        <taxon>Streptophyta</taxon>
        <taxon>Embryophyta</taxon>
        <taxon>Tracheophyta</taxon>
        <taxon>Spermatophyta</taxon>
        <taxon>Magnoliopsida</taxon>
        <taxon>Liliopsida</taxon>
        <taxon>Zingiberales</taxon>
        <taxon>Zingiberaceae</taxon>
        <taxon>Zingiber</taxon>
    </lineage>
</organism>
<evidence type="ECO:0000256" key="5">
    <source>
        <dbReference type="SAM" id="Coils"/>
    </source>
</evidence>
<dbReference type="InterPro" id="IPR007656">
    <property type="entry name" value="GTD-bd"/>
</dbReference>
<keyword evidence="3" id="KW-1133">Transmembrane helix</keyword>
<dbReference type="InterPro" id="IPR039306">
    <property type="entry name" value="MYOB"/>
</dbReference>
<proteinExistence type="predicted"/>
<dbReference type="AlphaFoldDB" id="A0A8J5HZD1"/>
<dbReference type="SUPFAM" id="SSF158694">
    <property type="entry name" value="UraD-Like"/>
    <property type="match status" value="1"/>
</dbReference>
<dbReference type="PROSITE" id="PS51775">
    <property type="entry name" value="GTD_BINDING"/>
    <property type="match status" value="1"/>
</dbReference>
<comment type="subcellular location">
    <subcellularLocation>
        <location evidence="1">Membrane</location>
        <topology evidence="1">Single-pass membrane protein</topology>
    </subcellularLocation>
</comment>
<dbReference type="EMBL" id="JACMSC010000001">
    <property type="protein sequence ID" value="KAG6536952.1"/>
    <property type="molecule type" value="Genomic_DNA"/>
</dbReference>
<evidence type="ECO:0000313" key="7">
    <source>
        <dbReference type="EMBL" id="KAG6536952.1"/>
    </source>
</evidence>
<evidence type="ECO:0000259" key="6">
    <source>
        <dbReference type="PROSITE" id="PS51775"/>
    </source>
</evidence>
<dbReference type="GO" id="GO:0080115">
    <property type="term" value="F:myosin XI tail binding"/>
    <property type="evidence" value="ECO:0007669"/>
    <property type="project" value="UniProtKB-ARBA"/>
</dbReference>
<evidence type="ECO:0000256" key="3">
    <source>
        <dbReference type="ARBA" id="ARBA00022989"/>
    </source>
</evidence>
<evidence type="ECO:0000256" key="4">
    <source>
        <dbReference type="ARBA" id="ARBA00023136"/>
    </source>
</evidence>
<feature type="domain" description="GTD-binding" evidence="6">
    <location>
        <begin position="370"/>
        <end position="468"/>
    </location>
</feature>
<dbReference type="Gene3D" id="1.10.3330.10">
    <property type="entry name" value="Oxo-4-hydroxy-4-carboxy-5-ureidoimidazoline decarboxylase"/>
    <property type="match status" value="1"/>
</dbReference>
<dbReference type="GO" id="GO:0016020">
    <property type="term" value="C:membrane"/>
    <property type="evidence" value="ECO:0007669"/>
    <property type="project" value="UniProtKB-SubCell"/>
</dbReference>
<sequence length="576" mass="64146">MASFSWTEEDVLRCCGSKPFVKELTSVSPFSDLHHTIQSAYGIWFNKELVVWNICYQEKFGFVFLICAFGRGTLEILVELMEQSEELAHTFVDQIDSENSCLGYMVSGSKANSASIHQSAAINSSRVVHAQEFDVLVTMLNIAIILYHIHEYAQSLSILKKLFQNIEPIEEQQIALLVCLLLLDVALACEDILQVSVAGTAAPGQQAAPAATMEPDLLVSSLLAAVSELCLIAILLVDAVLSYAATRFARACRLQPPCLFCSRLDHALGGERRGFYRHILCHSHKIEVSSLIYCHAHGRLASCRSMCEACLLSSSDLRKPKLAVFHAAETEHLGDVALLYGGGGGDLGQVSVSSCSCCAEPFTLRRDVEEETSAELQQVEQDRMTMAELYKELEEERSASAVAAYEAMAMINRLQEEKAGMQMEALHYRRMMEEQAEHDQEAIHELNNLLTDREKELIDLEAELESCRKRLGEETTEPEEKSSHETELKRMAEGFEEDKARILACLKNLQEKIDNGVCCGSLQDEVSKLKDRLHAHYAEKEILSRAVGALRHGADGVSLVEEMACQLRELRRIPVT</sequence>
<accession>A0A8J5HZD1</accession>
<reference evidence="7 8" key="1">
    <citation type="submission" date="2020-08" db="EMBL/GenBank/DDBJ databases">
        <title>Plant Genome Project.</title>
        <authorList>
            <person name="Zhang R.-G."/>
        </authorList>
    </citation>
    <scope>NUCLEOTIDE SEQUENCE [LARGE SCALE GENOMIC DNA]</scope>
    <source>
        <tissue evidence="7">Rhizome</tissue>
    </source>
</reference>
<keyword evidence="2" id="KW-0812">Transmembrane</keyword>
<feature type="coiled-coil region" evidence="5">
    <location>
        <begin position="429"/>
        <end position="477"/>
    </location>
</feature>
<keyword evidence="8" id="KW-1185">Reference proteome</keyword>